<gene>
    <name evidence="2" type="ORF">J2S57_004367</name>
</gene>
<dbReference type="Proteomes" id="UP001235712">
    <property type="component" value="Unassembled WGS sequence"/>
</dbReference>
<dbReference type="InterPro" id="IPR013830">
    <property type="entry name" value="SGNH_hydro"/>
</dbReference>
<organism evidence="2 3">
    <name type="scientific">Kineosporia succinea</name>
    <dbReference type="NCBI Taxonomy" id="84632"/>
    <lineage>
        <taxon>Bacteria</taxon>
        <taxon>Bacillati</taxon>
        <taxon>Actinomycetota</taxon>
        <taxon>Actinomycetes</taxon>
        <taxon>Kineosporiales</taxon>
        <taxon>Kineosporiaceae</taxon>
        <taxon>Kineosporia</taxon>
    </lineage>
</organism>
<dbReference type="EMBL" id="JAUSQZ010000001">
    <property type="protein sequence ID" value="MDP9828618.1"/>
    <property type="molecule type" value="Genomic_DNA"/>
</dbReference>
<dbReference type="Gene3D" id="3.40.50.1110">
    <property type="entry name" value="SGNH hydrolase"/>
    <property type="match status" value="1"/>
</dbReference>
<dbReference type="Pfam" id="PF13472">
    <property type="entry name" value="Lipase_GDSL_2"/>
    <property type="match status" value="1"/>
</dbReference>
<dbReference type="RefSeq" id="WP_307245978.1">
    <property type="nucleotide sequence ID" value="NZ_JAUSQZ010000001.1"/>
</dbReference>
<reference evidence="2 3" key="1">
    <citation type="submission" date="2023-07" db="EMBL/GenBank/DDBJ databases">
        <title>Sequencing the genomes of 1000 actinobacteria strains.</title>
        <authorList>
            <person name="Klenk H.-P."/>
        </authorList>
    </citation>
    <scope>NUCLEOTIDE SEQUENCE [LARGE SCALE GENOMIC DNA]</scope>
    <source>
        <strain evidence="2 3">DSM 44388</strain>
    </source>
</reference>
<comment type="caution">
    <text evidence="2">The sequence shown here is derived from an EMBL/GenBank/DDBJ whole genome shotgun (WGS) entry which is preliminary data.</text>
</comment>
<name>A0ABT9P7F0_9ACTN</name>
<sequence length="271" mass="29491">MPGTVDPSTLDSFIALGDSFTEGLHDELGPDGRHRGWADRVAEGLATANGRVRYANLAIRGRLLDQVVAEQVPLALAQKPALVAFHAGGNDALRPNTDLTRLFATYDQAVAKLRESGAQVLLFTAVGPPNAPGDRQARGTARLHSKFAAFNTCARRTADRYDCLLADVAVPALLDRRLWHEDRLHLTPEGHARVAGAVLETLGVRDEAAPVGWWRESLPSRMASGRVEDLASDLQWARTFLVPWIGRRLRGVSSGDAILPKRAEMVEITAR</sequence>
<dbReference type="CDD" id="cd01832">
    <property type="entry name" value="SGNH_hydrolase_like_1"/>
    <property type="match status" value="1"/>
</dbReference>
<feature type="domain" description="SGNH hydrolase-type esterase" evidence="1">
    <location>
        <begin position="15"/>
        <end position="193"/>
    </location>
</feature>
<dbReference type="InterPro" id="IPR053140">
    <property type="entry name" value="GDSL_Rv0518-like"/>
</dbReference>
<protein>
    <submittedName>
        <fullName evidence="2">Lysophospholipase L1-like esterase</fullName>
    </submittedName>
</protein>
<evidence type="ECO:0000313" key="3">
    <source>
        <dbReference type="Proteomes" id="UP001235712"/>
    </source>
</evidence>
<dbReference type="PANTHER" id="PTHR43784:SF2">
    <property type="entry name" value="GDSL-LIKE LIPASE_ACYLHYDROLASE, PUTATIVE (AFU_ORTHOLOGUE AFUA_2G00820)-RELATED"/>
    <property type="match status" value="1"/>
</dbReference>
<proteinExistence type="predicted"/>
<dbReference type="PANTHER" id="PTHR43784">
    <property type="entry name" value="GDSL-LIKE LIPASE/ACYLHYDROLASE, PUTATIVE (AFU_ORTHOLOGUE AFUA_2G00820)-RELATED"/>
    <property type="match status" value="1"/>
</dbReference>
<dbReference type="SUPFAM" id="SSF52266">
    <property type="entry name" value="SGNH hydrolase"/>
    <property type="match status" value="1"/>
</dbReference>
<keyword evidence="3" id="KW-1185">Reference proteome</keyword>
<evidence type="ECO:0000259" key="1">
    <source>
        <dbReference type="Pfam" id="PF13472"/>
    </source>
</evidence>
<accession>A0ABT9P7F0</accession>
<dbReference type="InterPro" id="IPR036514">
    <property type="entry name" value="SGNH_hydro_sf"/>
</dbReference>
<evidence type="ECO:0000313" key="2">
    <source>
        <dbReference type="EMBL" id="MDP9828618.1"/>
    </source>
</evidence>